<gene>
    <name evidence="1" type="ORF">GGC33_04180</name>
</gene>
<accession>A0A844GTJ9</accession>
<organism evidence="1 2">
    <name type="scientific">Cyanobacterium aponinum 0216</name>
    <dbReference type="NCBI Taxonomy" id="2676140"/>
    <lineage>
        <taxon>Bacteria</taxon>
        <taxon>Bacillati</taxon>
        <taxon>Cyanobacteriota</taxon>
        <taxon>Cyanophyceae</taxon>
        <taxon>Oscillatoriophycideae</taxon>
        <taxon>Chroococcales</taxon>
        <taxon>Geminocystaceae</taxon>
        <taxon>Cyanobacterium</taxon>
    </lineage>
</organism>
<comment type="caution">
    <text evidence="1">The sequence shown here is derived from an EMBL/GenBank/DDBJ whole genome shotgun (WGS) entry which is preliminary data.</text>
</comment>
<dbReference type="InterPro" id="IPR018742">
    <property type="entry name" value="DUF2290"/>
</dbReference>
<reference evidence="1 2" key="1">
    <citation type="submission" date="2019-11" db="EMBL/GenBank/DDBJ databases">
        <title>Isolation of a new High Light Tolerant Cyanobacteria.</title>
        <authorList>
            <person name="Dobson Z."/>
            <person name="Vaughn N."/>
            <person name="Vaughn M."/>
            <person name="Fromme P."/>
            <person name="Mazor Y."/>
        </authorList>
    </citation>
    <scope>NUCLEOTIDE SEQUENCE [LARGE SCALE GENOMIC DNA]</scope>
    <source>
        <strain evidence="1 2">0216</strain>
    </source>
</reference>
<dbReference type="AlphaFoldDB" id="A0A844GTJ9"/>
<proteinExistence type="predicted"/>
<dbReference type="RefSeq" id="WP_155083001.1">
    <property type="nucleotide sequence ID" value="NZ_WMIA01000003.1"/>
</dbReference>
<evidence type="ECO:0000313" key="1">
    <source>
        <dbReference type="EMBL" id="MTF38118.1"/>
    </source>
</evidence>
<name>A0A844GTJ9_9CHRO</name>
<protein>
    <submittedName>
        <fullName evidence="1">DUF2290 domain-containing protein</fullName>
    </submittedName>
</protein>
<dbReference type="EMBL" id="WMIA01000003">
    <property type="protein sequence ID" value="MTF38118.1"/>
    <property type="molecule type" value="Genomic_DNA"/>
</dbReference>
<dbReference type="Proteomes" id="UP000437131">
    <property type="component" value="Unassembled WGS sequence"/>
</dbReference>
<dbReference type="Pfam" id="PF10053">
    <property type="entry name" value="DUF2290"/>
    <property type="match status" value="1"/>
</dbReference>
<sequence length="220" mass="25803">MITCSDIFKEVQNITSKLIEVGLCDDQNYPSQQKVINNQIMVCYSNMVDLSIALKNISYQDIYEELNKQRNFNFKMLDGALIQILYTFQNNQLISHRLAFFPSPFLESFHNEPEIYEDDEIYADIIAKDILPTPIRFDYDPKNFSEIYHPKCHLTLGQFKNCRIPVSSPLTPNVFMNFILQNFYNTAFIKYQQTLNFKANLFPSTITKIEEQLIHISIKL</sequence>
<evidence type="ECO:0000313" key="2">
    <source>
        <dbReference type="Proteomes" id="UP000437131"/>
    </source>
</evidence>